<keyword evidence="2" id="KW-1185">Reference proteome</keyword>
<proteinExistence type="predicted"/>
<dbReference type="InParanoid" id="Q7RIX0"/>
<dbReference type="EMBL" id="AABL01001007">
    <property type="protein sequence ID" value="EAA15214.1"/>
    <property type="molecule type" value="Genomic_DNA"/>
</dbReference>
<feature type="non-terminal residue" evidence="1">
    <location>
        <position position="1"/>
    </location>
</feature>
<evidence type="ECO:0000313" key="2">
    <source>
        <dbReference type="Proteomes" id="UP000008553"/>
    </source>
</evidence>
<comment type="caution">
    <text evidence="1">The sequence shown here is derived from an EMBL/GenBank/DDBJ whole genome shotgun (WGS) entry which is preliminary data.</text>
</comment>
<gene>
    <name evidence="1" type="ORF">PY03496</name>
</gene>
<evidence type="ECO:0000313" key="1">
    <source>
        <dbReference type="EMBL" id="EAA15214.1"/>
    </source>
</evidence>
<name>Q7RIX0_PLAYO</name>
<dbReference type="PaxDb" id="73239-Q7RIX0"/>
<sequence length="28" mass="3464">KIIIWDDPNFFLILIIFFLQKEMIKIVI</sequence>
<dbReference type="AlphaFoldDB" id="Q7RIX0"/>
<reference evidence="1 2" key="1">
    <citation type="journal article" date="2002" name="Nature">
        <title>Genome sequence and comparative analysis of the model rodent malaria parasite Plasmodium yoelii yoelii.</title>
        <authorList>
            <person name="Carlton J.M."/>
            <person name="Angiuoli S.V."/>
            <person name="Suh B.B."/>
            <person name="Kooij T.W."/>
            <person name="Pertea M."/>
            <person name="Silva J.C."/>
            <person name="Ermolaeva M.D."/>
            <person name="Allen J.E."/>
            <person name="Selengut J.D."/>
            <person name="Koo H.L."/>
            <person name="Peterson J.D."/>
            <person name="Pop M."/>
            <person name="Kosack D.S."/>
            <person name="Shumway M.F."/>
            <person name="Bidwell S.L."/>
            <person name="Shallom S.J."/>
            <person name="van Aken S.E."/>
            <person name="Riedmuller S.B."/>
            <person name="Feldblyum T.V."/>
            <person name="Cho J.K."/>
            <person name="Quackenbush J."/>
            <person name="Sedegah M."/>
            <person name="Shoaibi A."/>
            <person name="Cummings L.M."/>
            <person name="Florens L."/>
            <person name="Yates J.R."/>
            <person name="Raine J.D."/>
            <person name="Sinden R.E."/>
            <person name="Harris M.A."/>
            <person name="Cunningham D.A."/>
            <person name="Preiser P.R."/>
            <person name="Bergman L.W."/>
            <person name="Vaidya A.B."/>
            <person name="van Lin L.H."/>
            <person name="Janse C.J."/>
            <person name="Waters A.P."/>
            <person name="Smith H.O."/>
            <person name="White O.R."/>
            <person name="Salzberg S.L."/>
            <person name="Venter J.C."/>
            <person name="Fraser C.M."/>
            <person name="Hoffman S.L."/>
            <person name="Gardner M.J."/>
            <person name="Carucci D.J."/>
        </authorList>
    </citation>
    <scope>NUCLEOTIDE SEQUENCE [LARGE SCALE GENOMIC DNA]</scope>
    <source>
        <strain evidence="1 2">17XNL</strain>
    </source>
</reference>
<dbReference type="Proteomes" id="UP000008553">
    <property type="component" value="Unassembled WGS sequence"/>
</dbReference>
<protein>
    <submittedName>
        <fullName evidence="1">Uncharacterized protein</fullName>
    </submittedName>
</protein>
<accession>Q7RIX0</accession>
<organism evidence="1 2">
    <name type="scientific">Plasmodium yoelii yoelii</name>
    <dbReference type="NCBI Taxonomy" id="73239"/>
    <lineage>
        <taxon>Eukaryota</taxon>
        <taxon>Sar</taxon>
        <taxon>Alveolata</taxon>
        <taxon>Apicomplexa</taxon>
        <taxon>Aconoidasida</taxon>
        <taxon>Haemosporida</taxon>
        <taxon>Plasmodiidae</taxon>
        <taxon>Plasmodium</taxon>
        <taxon>Plasmodium (Vinckeia)</taxon>
    </lineage>
</organism>